<dbReference type="InterPro" id="IPR011049">
    <property type="entry name" value="Serralysin-like_metalloprot_C"/>
</dbReference>
<dbReference type="InterPro" id="IPR025282">
    <property type="entry name" value="DUF4214"/>
</dbReference>
<dbReference type="Proteomes" id="UP000318542">
    <property type="component" value="Unassembled WGS sequence"/>
</dbReference>
<organism evidence="2 3">
    <name type="scientific">Tepidimonas thermarum</name>
    <dbReference type="NCBI Taxonomy" id="335431"/>
    <lineage>
        <taxon>Bacteria</taxon>
        <taxon>Pseudomonadati</taxon>
        <taxon>Pseudomonadota</taxon>
        <taxon>Betaproteobacteria</taxon>
        <taxon>Burkholderiales</taxon>
        <taxon>Tepidimonas</taxon>
    </lineage>
</organism>
<dbReference type="SUPFAM" id="SSF51120">
    <property type="entry name" value="beta-Roll"/>
    <property type="match status" value="1"/>
</dbReference>
<proteinExistence type="predicted"/>
<reference evidence="2 3" key="1">
    <citation type="submission" date="2019-07" db="EMBL/GenBank/DDBJ databases">
        <title>Tepidimonas thermarum AA-1 draft genome.</title>
        <authorList>
            <person name="Da Costa M.S."/>
            <person name="Froufe H.J.C."/>
            <person name="Egas C."/>
            <person name="Albuquerque L."/>
        </authorList>
    </citation>
    <scope>NUCLEOTIDE SEQUENCE [LARGE SCALE GENOMIC DNA]</scope>
    <source>
        <strain evidence="2 3">AA-1</strain>
    </source>
</reference>
<feature type="domain" description="DUF4214" evidence="1">
    <location>
        <begin position="72"/>
        <end position="114"/>
    </location>
</feature>
<comment type="caution">
    <text evidence="2">The sequence shown here is derived from an EMBL/GenBank/DDBJ whole genome shotgun (WGS) entry which is preliminary data.</text>
</comment>
<protein>
    <submittedName>
        <fullName evidence="2">S-layer protein</fullName>
    </submittedName>
</protein>
<name>A0A554X4L7_9BURK</name>
<accession>A0A554X4L7</accession>
<keyword evidence="3" id="KW-1185">Reference proteome</keyword>
<dbReference type="RefSeq" id="WP_185975005.1">
    <property type="nucleotide sequence ID" value="NZ_VJOL01000010.1"/>
</dbReference>
<dbReference type="Gene3D" id="1.10.3130.20">
    <property type="entry name" value="Phycobilisome linker domain"/>
    <property type="match status" value="1"/>
</dbReference>
<evidence type="ECO:0000313" key="3">
    <source>
        <dbReference type="Proteomes" id="UP000318542"/>
    </source>
</evidence>
<gene>
    <name evidence="2" type="primary">sapA</name>
    <name evidence="2" type="ORF">Tther_00856</name>
</gene>
<dbReference type="Pfam" id="PF13946">
    <property type="entry name" value="DUF4214"/>
    <property type="match status" value="1"/>
</dbReference>
<dbReference type="Gene3D" id="2.160.20.160">
    <property type="match status" value="1"/>
</dbReference>
<evidence type="ECO:0000259" key="1">
    <source>
        <dbReference type="Pfam" id="PF13946"/>
    </source>
</evidence>
<dbReference type="InterPro" id="IPR038255">
    <property type="entry name" value="PBS_linker_sf"/>
</dbReference>
<evidence type="ECO:0000313" key="2">
    <source>
        <dbReference type="EMBL" id="TSE30779.1"/>
    </source>
</evidence>
<dbReference type="AlphaFoldDB" id="A0A554X4L7"/>
<dbReference type="EMBL" id="VJOL01000010">
    <property type="protein sequence ID" value="TSE30779.1"/>
    <property type="molecule type" value="Genomic_DNA"/>
</dbReference>
<sequence>MASFITAQQREALIELYIGYFNRAPEAAGLNYWAGELLAALNAGQTEQQALAGIANRFYDAGVQFGVFSNAMTVEQFIRTVYQNVLGRDEVDAAGMTYWTQKLTSGEVSRGQFVRQVIQEAKDYVAAAPANDPYKWVGTYLENRKAVGEWFANNSTGLTGQAAIDQGTAIIANSVTKATAQAGQTASQAVAAAQAAQTAQQGQTFTLTTGVDNIAGTGSNDTINAVQTSTSGSVFGGLDVVDGAGGNDTLNVQDTATAASAAFSFNGATIKNVETLALTTSGYLKNLDLSGFTGLKTVSLLANSTNASADNTGLKLGSIDTVAVTAQAGNVSIASGGKAINITAAGAATIGVGATGVGNQNTSATSLTLKTGSGTVNAYGSALTDVTVLGGGTVTIQNSDSSGGNNNGTTLKSVTLKNDAGATVDGKAIETLTLSGQGAGGTARTITVNNSTSNHALTVNVDGTGYKTDGTETQTIVVDAAAKTITVNATGSKSSLALTGSNVVTTLNITGSAALKQKVDDRGTLTTIDGSAATGNLTLGDLNAATVNVKTGSGNDSFAIQATSKVSVDAGAGNDTVTLKSAVAAGSTINLGAGNDKLLLATGGSVAVSSSTLIDGGDGTDSVSANLLNAGNAAQFKNFELVNLDSTTGFDLALLGTNNTITGLTMSSASTTATYQNVTKSMGLTIDFVGNNSSVTNTLSMTGVSGTDDSYTITFAGNNSGTAPTSANVRAGTVVTSCIENYNIVSGGTNAWNEITLGTNSAAKTVTITGASNLNLAFASGFGSIISSNTGVSLIDGSAATGKLSIDTTNVTAATAGLTVKGGSAADTITLAQKATVDAGAGDDTITAAAAGGTITTGAGADTVNVKVAVAASTSAPVITTITDFTVGTDKITFKDQGTETFTATKVDVSTATALFDGTANALDLAATANAGTNAAITWFQYAGDTYIVQDLSAANTFAATDIVVKLSGLVDLSGLSVHDFNFA</sequence>